<evidence type="ECO:0000259" key="1">
    <source>
        <dbReference type="Pfam" id="PF01323"/>
    </source>
</evidence>
<dbReference type="CDD" id="cd03024">
    <property type="entry name" value="DsbA_FrnE"/>
    <property type="match status" value="1"/>
</dbReference>
<proteinExistence type="predicted"/>
<evidence type="ECO:0000313" key="2">
    <source>
        <dbReference type="EMBL" id="KUF11628.1"/>
    </source>
</evidence>
<dbReference type="PANTHER" id="PTHR13887:SF41">
    <property type="entry name" value="THIOREDOXIN SUPERFAMILY PROTEIN"/>
    <property type="match status" value="1"/>
</dbReference>
<dbReference type="InterPro" id="IPR001853">
    <property type="entry name" value="DSBA-like_thioredoxin_dom"/>
</dbReference>
<name>A0A0W7WM07_9RHOB</name>
<dbReference type="InterPro" id="IPR036249">
    <property type="entry name" value="Thioredoxin-like_sf"/>
</dbReference>
<protein>
    <submittedName>
        <fullName evidence="2">Polyketide biosynthesis protein</fullName>
    </submittedName>
</protein>
<reference evidence="2 3" key="1">
    <citation type="submission" date="2015-12" db="EMBL/GenBank/DDBJ databases">
        <authorList>
            <person name="Shamseldin A."/>
            <person name="Moawad H."/>
            <person name="Abd El-Rahim W.M."/>
            <person name="Sadowsky M.J."/>
        </authorList>
    </citation>
    <scope>NUCLEOTIDE SEQUENCE [LARGE SCALE GENOMIC DNA]</scope>
    <source>
        <strain evidence="2 3">SJ5A-1</strain>
    </source>
</reference>
<dbReference type="GO" id="GO:0016491">
    <property type="term" value="F:oxidoreductase activity"/>
    <property type="evidence" value="ECO:0007669"/>
    <property type="project" value="InterPro"/>
</dbReference>
<dbReference type="OrthoDB" id="9799122at2"/>
<dbReference type="PANTHER" id="PTHR13887">
    <property type="entry name" value="GLUTATHIONE S-TRANSFERASE KAPPA"/>
    <property type="match status" value="1"/>
</dbReference>
<dbReference type="AlphaFoldDB" id="A0A0W7WM07"/>
<dbReference type="Gene3D" id="3.40.30.10">
    <property type="entry name" value="Glutaredoxin"/>
    <property type="match status" value="1"/>
</dbReference>
<dbReference type="Pfam" id="PF01323">
    <property type="entry name" value="DSBA"/>
    <property type="match status" value="1"/>
</dbReference>
<dbReference type="STRING" id="1685382.AVJ23_07695"/>
<dbReference type="SUPFAM" id="SSF52833">
    <property type="entry name" value="Thioredoxin-like"/>
    <property type="match status" value="1"/>
</dbReference>
<sequence>MIQLDIFSDPICPWCYIGKSYLDRALEAHPDHPFRVRWLPFMLNPAMPAEGMDRRRYLEDKFGGTSGALEAYRPVVDHGEAAGLELNLDRIRRTPSTVDAHRLIHWGEIEGRQTAIVSGLFRAYFVDGRDIGSHEVLADVADTAGMDASMVLRLLATEEDRREIVERDAAARGMGITSVPTFIVAGQHAVPGAQPPELWAKVIAELRAGADPAGS</sequence>
<feature type="domain" description="DSBA-like thioredoxin" evidence="1">
    <location>
        <begin position="3"/>
        <end position="203"/>
    </location>
</feature>
<dbReference type="RefSeq" id="WP_058861574.1">
    <property type="nucleotide sequence ID" value="NZ_LPXO01000003.1"/>
</dbReference>
<organism evidence="2 3">
    <name type="scientific">Pseudoponticoccus marisrubri</name>
    <dbReference type="NCBI Taxonomy" id="1685382"/>
    <lineage>
        <taxon>Bacteria</taxon>
        <taxon>Pseudomonadati</taxon>
        <taxon>Pseudomonadota</taxon>
        <taxon>Alphaproteobacteria</taxon>
        <taxon>Rhodobacterales</taxon>
        <taxon>Roseobacteraceae</taxon>
        <taxon>Pseudoponticoccus</taxon>
    </lineage>
</organism>
<dbReference type="EMBL" id="LPXO01000003">
    <property type="protein sequence ID" value="KUF11628.1"/>
    <property type="molecule type" value="Genomic_DNA"/>
</dbReference>
<comment type="caution">
    <text evidence="2">The sequence shown here is derived from an EMBL/GenBank/DDBJ whole genome shotgun (WGS) entry which is preliminary data.</text>
</comment>
<evidence type="ECO:0000313" key="3">
    <source>
        <dbReference type="Proteomes" id="UP000054396"/>
    </source>
</evidence>
<accession>A0A0W7WM07</accession>
<gene>
    <name evidence="2" type="ORF">AVJ23_07695</name>
</gene>
<dbReference type="Proteomes" id="UP000054396">
    <property type="component" value="Unassembled WGS sequence"/>
</dbReference>
<keyword evidence="3" id="KW-1185">Reference proteome</keyword>